<keyword evidence="1" id="KW-0812">Transmembrane</keyword>
<feature type="transmembrane region" description="Helical" evidence="1">
    <location>
        <begin position="383"/>
        <end position="403"/>
    </location>
</feature>
<organism evidence="3 4">
    <name type="scientific">Candidatus Berkelbacteria bacterium RBG_13_40_8</name>
    <dbReference type="NCBI Taxonomy" id="1797467"/>
    <lineage>
        <taxon>Bacteria</taxon>
        <taxon>Candidatus Berkelbacteria</taxon>
    </lineage>
</organism>
<dbReference type="EMBL" id="MEZT01000013">
    <property type="protein sequence ID" value="OGD56786.1"/>
    <property type="molecule type" value="Genomic_DNA"/>
</dbReference>
<proteinExistence type="predicted"/>
<reference evidence="3 4" key="1">
    <citation type="journal article" date="2016" name="Nat. Commun.">
        <title>Thousands of microbial genomes shed light on interconnected biogeochemical processes in an aquifer system.</title>
        <authorList>
            <person name="Anantharaman K."/>
            <person name="Brown C.T."/>
            <person name="Hug L.A."/>
            <person name="Sharon I."/>
            <person name="Castelle C.J."/>
            <person name="Probst A.J."/>
            <person name="Thomas B.C."/>
            <person name="Singh A."/>
            <person name="Wilkins M.J."/>
            <person name="Karaoz U."/>
            <person name="Brodie E.L."/>
            <person name="Williams K.H."/>
            <person name="Hubbard S.S."/>
            <person name="Banfield J.F."/>
        </authorList>
    </citation>
    <scope>NUCLEOTIDE SEQUENCE [LARGE SCALE GENOMIC DNA]</scope>
</reference>
<dbReference type="AlphaFoldDB" id="A0A1F5DP29"/>
<comment type="caution">
    <text evidence="3">The sequence shown here is derived from an EMBL/GenBank/DDBJ whole genome shotgun (WGS) entry which is preliminary data.</text>
</comment>
<dbReference type="Proteomes" id="UP000178764">
    <property type="component" value="Unassembled WGS sequence"/>
</dbReference>
<protein>
    <recommendedName>
        <fullName evidence="2">Predicted membrane protein YciQ-like C-terminal domain-containing protein</fullName>
    </recommendedName>
</protein>
<evidence type="ECO:0000313" key="4">
    <source>
        <dbReference type="Proteomes" id="UP000178764"/>
    </source>
</evidence>
<accession>A0A1F5DP29</accession>
<dbReference type="InterPro" id="IPR048389">
    <property type="entry name" value="YciQ-like_C"/>
</dbReference>
<evidence type="ECO:0000313" key="3">
    <source>
        <dbReference type="EMBL" id="OGD56786.1"/>
    </source>
</evidence>
<keyword evidence="1" id="KW-0472">Membrane</keyword>
<feature type="transmembrane region" description="Helical" evidence="1">
    <location>
        <begin position="190"/>
        <end position="211"/>
    </location>
</feature>
<feature type="domain" description="Predicted membrane protein YciQ-like C-terminal" evidence="2">
    <location>
        <begin position="228"/>
        <end position="460"/>
    </location>
</feature>
<dbReference type="Pfam" id="PF20990">
    <property type="entry name" value="DUF2207_C"/>
    <property type="match status" value="1"/>
</dbReference>
<feature type="transmembrane region" description="Helical" evidence="1">
    <location>
        <begin position="356"/>
        <end position="377"/>
    </location>
</feature>
<evidence type="ECO:0000259" key="2">
    <source>
        <dbReference type="Pfam" id="PF20990"/>
    </source>
</evidence>
<feature type="transmembrane region" description="Helical" evidence="1">
    <location>
        <begin position="21"/>
        <end position="41"/>
    </location>
</feature>
<sequence>MHTIELIKAILRSMDFYWKKFLIFSLIIFLGVGGFFLWRFLNGAQADIEFAQTPQFTSTYQYKLKIEVKDNGQVIINGKDSSGDLKIFPEYYEVRILALDNPGTFINNFEADMTLPHPVEKSAIEQQVYAVHGVSSYRTEMTNSRTLVYTAENISPQASLTIVAHLPKDILTPPLGKRIIYSIGNVPAQIFLGIAIFLPLLTLIILLFMIYKRRKDQMLFFGVEPSSRPPQDVPPAVAGVLIDGQVGAREIAATLISLAVRGYIFITRKGGYFAFGKRKSLDLEKSSELEPYEKLLLSKIFMPQDYRSTREDVEQRVGRHIFSRKIALVYLEIYNEATRLGYFIQNPAAVHLRWKYTGITLFFLGILGFVYTVFFAPDPKFTLIFWVGEIAAASVIIKFSSLMPTRSSQGSQSLSSWMAFRKYLKMNEKIEPGAVLEDKFNELLPFAIVFGVEAEWAKRFMKGSFVKPDWYESMEPVTTLEEFVGGLFPLISFVGSILAESHEPTVE</sequence>
<evidence type="ECO:0000256" key="1">
    <source>
        <dbReference type="SAM" id="Phobius"/>
    </source>
</evidence>
<name>A0A1F5DP29_9BACT</name>
<keyword evidence="1" id="KW-1133">Transmembrane helix</keyword>
<gene>
    <name evidence="3" type="ORF">A2V71_01545</name>
</gene>